<reference evidence="3" key="2">
    <citation type="submission" date="2020-09" db="EMBL/GenBank/DDBJ databases">
        <authorList>
            <person name="Sun Q."/>
            <person name="Ohkuma M."/>
        </authorList>
    </citation>
    <scope>NUCLEOTIDE SEQUENCE</scope>
    <source>
        <strain evidence="3">JCM 4637</strain>
    </source>
</reference>
<feature type="compositionally biased region" description="Low complexity" evidence="1">
    <location>
        <begin position="109"/>
        <end position="129"/>
    </location>
</feature>
<evidence type="ECO:0000259" key="2">
    <source>
        <dbReference type="Pfam" id="PF00296"/>
    </source>
</evidence>
<dbReference type="Proteomes" id="UP000638353">
    <property type="component" value="Unassembled WGS sequence"/>
</dbReference>
<dbReference type="InterPro" id="IPR011251">
    <property type="entry name" value="Luciferase-like_dom"/>
</dbReference>
<keyword evidence="3" id="KW-0560">Oxidoreductase</keyword>
<dbReference type="GO" id="GO:0016705">
    <property type="term" value="F:oxidoreductase activity, acting on paired donors, with incorporation or reduction of molecular oxygen"/>
    <property type="evidence" value="ECO:0007669"/>
    <property type="project" value="InterPro"/>
</dbReference>
<evidence type="ECO:0000313" key="4">
    <source>
        <dbReference type="Proteomes" id="UP000638353"/>
    </source>
</evidence>
<organism evidence="3 4">
    <name type="scientific">Streptomyces finlayi</name>
    <dbReference type="NCBI Taxonomy" id="67296"/>
    <lineage>
        <taxon>Bacteria</taxon>
        <taxon>Bacillati</taxon>
        <taxon>Actinomycetota</taxon>
        <taxon>Actinomycetes</taxon>
        <taxon>Kitasatosporales</taxon>
        <taxon>Streptomycetaceae</taxon>
        <taxon>Streptomyces</taxon>
    </lineage>
</organism>
<dbReference type="GO" id="GO:0004497">
    <property type="term" value="F:monooxygenase activity"/>
    <property type="evidence" value="ECO:0007669"/>
    <property type="project" value="UniProtKB-KW"/>
</dbReference>
<dbReference type="InterPro" id="IPR050766">
    <property type="entry name" value="Bact_Lucif_Oxidored"/>
</dbReference>
<dbReference type="PANTHER" id="PTHR30137:SF6">
    <property type="entry name" value="LUCIFERASE-LIKE MONOOXYGENASE"/>
    <property type="match status" value="1"/>
</dbReference>
<protein>
    <submittedName>
        <fullName evidence="3">Monooxygenase (Luciferase-like)</fullName>
    </submittedName>
</protein>
<dbReference type="RefSeq" id="WP_189824748.1">
    <property type="nucleotide sequence ID" value="NZ_BMVC01000008.1"/>
</dbReference>
<dbReference type="Pfam" id="PF00296">
    <property type="entry name" value="Bac_luciferase"/>
    <property type="match status" value="2"/>
</dbReference>
<dbReference type="GO" id="GO:0005829">
    <property type="term" value="C:cytosol"/>
    <property type="evidence" value="ECO:0007669"/>
    <property type="project" value="TreeGrafter"/>
</dbReference>
<comment type="caution">
    <text evidence="3">The sequence shown here is derived from an EMBL/GenBank/DDBJ whole genome shotgun (WGS) entry which is preliminary data.</text>
</comment>
<feature type="region of interest" description="Disordered" evidence="1">
    <location>
        <begin position="109"/>
        <end position="136"/>
    </location>
</feature>
<sequence length="374" mass="39760">MPATPLGVLDLVPIASGSTAAEALHRSIDLARQTERFGYTRYWFAEHHLNPGVAGTSPAVVLALTASATSTIRIGSGAVQLGHRTALSTVEEFGLVDALHPGRLDLGLGRSGGRPPASTAPVPTTTPVVDGRTPNGLRIPPRFSFEHLLGSPRVALQKTLLQQPNAESQDYGEQIDDILALLAGTYRSADGIAARAVPGEGADLQLWILGSSGGQSASVAGANGLRFAANYHVSPGTVLEAVEGYRAAFQPSDVLDKPYVTVSADVVVAEDDATARELAEGYDLWVRSIRTAEGAIPYPTPEEARAHVWTDADRALVQDRVETRFVGTAGRVADDLARLREATGADELLITTITHDHAARVRSYELLAQEWVKR</sequence>
<dbReference type="SUPFAM" id="SSF51679">
    <property type="entry name" value="Bacterial luciferase-like"/>
    <property type="match status" value="1"/>
</dbReference>
<name>A0A918WZT5_9ACTN</name>
<feature type="domain" description="Luciferase-like" evidence="2">
    <location>
        <begin position="6"/>
        <end position="115"/>
    </location>
</feature>
<dbReference type="EMBL" id="BMVC01000008">
    <property type="protein sequence ID" value="GHC98579.1"/>
    <property type="molecule type" value="Genomic_DNA"/>
</dbReference>
<feature type="domain" description="Luciferase-like" evidence="2">
    <location>
        <begin position="183"/>
        <end position="346"/>
    </location>
</feature>
<proteinExistence type="predicted"/>
<reference evidence="3" key="1">
    <citation type="journal article" date="2014" name="Int. J. Syst. Evol. Microbiol.">
        <title>Complete genome sequence of Corynebacterium casei LMG S-19264T (=DSM 44701T), isolated from a smear-ripened cheese.</title>
        <authorList>
            <consortium name="US DOE Joint Genome Institute (JGI-PGF)"/>
            <person name="Walter F."/>
            <person name="Albersmeier A."/>
            <person name="Kalinowski J."/>
            <person name="Ruckert C."/>
        </authorList>
    </citation>
    <scope>NUCLEOTIDE SEQUENCE</scope>
    <source>
        <strain evidence="3">JCM 4637</strain>
    </source>
</reference>
<evidence type="ECO:0000313" key="3">
    <source>
        <dbReference type="EMBL" id="GHC98579.1"/>
    </source>
</evidence>
<gene>
    <name evidence="3" type="ORF">GCM10010334_41070</name>
</gene>
<dbReference type="InterPro" id="IPR036661">
    <property type="entry name" value="Luciferase-like_sf"/>
</dbReference>
<evidence type="ECO:0000256" key="1">
    <source>
        <dbReference type="SAM" id="MobiDB-lite"/>
    </source>
</evidence>
<dbReference type="AlphaFoldDB" id="A0A918WZT5"/>
<keyword evidence="3" id="KW-0503">Monooxygenase</keyword>
<dbReference type="PANTHER" id="PTHR30137">
    <property type="entry name" value="LUCIFERASE-LIKE MONOOXYGENASE"/>
    <property type="match status" value="1"/>
</dbReference>
<dbReference type="Gene3D" id="3.20.20.30">
    <property type="entry name" value="Luciferase-like domain"/>
    <property type="match status" value="1"/>
</dbReference>
<accession>A0A918WZT5</accession>